<evidence type="ECO:0000313" key="8">
    <source>
        <dbReference type="EMBL" id="TKS53145.1"/>
    </source>
</evidence>
<reference evidence="8 9" key="1">
    <citation type="submission" date="2019-01" db="EMBL/GenBank/DDBJ databases">
        <authorList>
            <person name="Zhang S."/>
        </authorList>
    </citation>
    <scope>NUCLEOTIDE SEQUENCE [LARGE SCALE GENOMIC DNA]</scope>
    <source>
        <strain evidence="8 9">1626</strain>
    </source>
</reference>
<comment type="caution">
    <text evidence="8">The sequence shown here is derived from an EMBL/GenBank/DDBJ whole genome shotgun (WGS) entry which is preliminary data.</text>
</comment>
<proteinExistence type="predicted"/>
<feature type="transmembrane region" description="Helical" evidence="7">
    <location>
        <begin position="59"/>
        <end position="87"/>
    </location>
</feature>
<evidence type="ECO:0000256" key="5">
    <source>
        <dbReference type="ARBA" id="ARBA00023136"/>
    </source>
</evidence>
<sequence length="243" mass="25109">MNTAVSALSDPTPLPDGAGDAGSPPPVTSGPLTPPPDSAGTPAAAATARHTVAEDVQGLLLATLTASLGLAVFADGGLVIGGMAGIALMLHHALGWAFGLTFVLVNLPFYWLAARRMGWEFTLKTFCAVAAVGWVADALPRWVSPAEMSPLYAAIVGGALTGLGILFFIRHRASLGGVGILAVYLQRSRGWSAGRIQMGFDAALMTLALLLFEPGQVLYSAIGAAVLSLVIMFNHRPGRYMGV</sequence>
<dbReference type="GO" id="GO:0005886">
    <property type="term" value="C:plasma membrane"/>
    <property type="evidence" value="ECO:0007669"/>
    <property type="project" value="UniProtKB-SubCell"/>
</dbReference>
<dbReference type="InterPro" id="IPR003740">
    <property type="entry name" value="YitT"/>
</dbReference>
<feature type="region of interest" description="Disordered" evidence="6">
    <location>
        <begin position="1"/>
        <end position="42"/>
    </location>
</feature>
<evidence type="ECO:0000256" key="6">
    <source>
        <dbReference type="SAM" id="MobiDB-lite"/>
    </source>
</evidence>
<feature type="transmembrane region" description="Helical" evidence="7">
    <location>
        <begin position="217"/>
        <end position="234"/>
    </location>
</feature>
<dbReference type="RefSeq" id="WP_134675265.1">
    <property type="nucleotide sequence ID" value="NZ_SPUH01000002.1"/>
</dbReference>
<evidence type="ECO:0000256" key="1">
    <source>
        <dbReference type="ARBA" id="ARBA00004651"/>
    </source>
</evidence>
<protein>
    <submittedName>
        <fullName evidence="8">YitT family protein</fullName>
    </submittedName>
</protein>
<feature type="transmembrane region" description="Helical" evidence="7">
    <location>
        <begin position="190"/>
        <end position="211"/>
    </location>
</feature>
<feature type="transmembrane region" description="Helical" evidence="7">
    <location>
        <begin position="125"/>
        <end position="143"/>
    </location>
</feature>
<keyword evidence="2" id="KW-1003">Cell membrane</keyword>
<feature type="compositionally biased region" description="Pro residues" evidence="6">
    <location>
        <begin position="23"/>
        <end position="37"/>
    </location>
</feature>
<evidence type="ECO:0000256" key="2">
    <source>
        <dbReference type="ARBA" id="ARBA00022475"/>
    </source>
</evidence>
<feature type="transmembrane region" description="Helical" evidence="7">
    <location>
        <begin position="149"/>
        <end position="169"/>
    </location>
</feature>
<dbReference type="PANTHER" id="PTHR33545">
    <property type="entry name" value="UPF0750 MEMBRANE PROTEIN YITT-RELATED"/>
    <property type="match status" value="1"/>
</dbReference>
<evidence type="ECO:0000256" key="4">
    <source>
        <dbReference type="ARBA" id="ARBA00022989"/>
    </source>
</evidence>
<gene>
    <name evidence="8" type="ORF">E4582_13250</name>
</gene>
<name>A0A4Z1R3N2_9GAMM</name>
<comment type="subcellular location">
    <subcellularLocation>
        <location evidence="1">Cell membrane</location>
        <topology evidence="1">Multi-pass membrane protein</topology>
    </subcellularLocation>
</comment>
<keyword evidence="3 7" id="KW-0812">Transmembrane</keyword>
<dbReference type="EMBL" id="SPUH01000002">
    <property type="protein sequence ID" value="TKS53145.1"/>
    <property type="molecule type" value="Genomic_DNA"/>
</dbReference>
<accession>A0A4Z1R3N2</accession>
<feature type="transmembrane region" description="Helical" evidence="7">
    <location>
        <begin position="93"/>
        <end position="113"/>
    </location>
</feature>
<dbReference type="Pfam" id="PF02588">
    <property type="entry name" value="YitT_membrane"/>
    <property type="match status" value="1"/>
</dbReference>
<keyword evidence="4 7" id="KW-1133">Transmembrane helix</keyword>
<evidence type="ECO:0000256" key="3">
    <source>
        <dbReference type="ARBA" id="ARBA00022692"/>
    </source>
</evidence>
<evidence type="ECO:0000313" key="9">
    <source>
        <dbReference type="Proteomes" id="UP000298681"/>
    </source>
</evidence>
<keyword evidence="9" id="KW-1185">Reference proteome</keyword>
<dbReference type="Proteomes" id="UP000298681">
    <property type="component" value="Unassembled WGS sequence"/>
</dbReference>
<dbReference type="InterPro" id="IPR051461">
    <property type="entry name" value="UPF0750_membrane"/>
</dbReference>
<evidence type="ECO:0000256" key="7">
    <source>
        <dbReference type="SAM" id="Phobius"/>
    </source>
</evidence>
<keyword evidence="5 7" id="KW-0472">Membrane</keyword>
<organism evidence="8 9">
    <name type="scientific">Luteimonas yindakuii</name>
    <dbReference type="NCBI Taxonomy" id="2565782"/>
    <lineage>
        <taxon>Bacteria</taxon>
        <taxon>Pseudomonadati</taxon>
        <taxon>Pseudomonadota</taxon>
        <taxon>Gammaproteobacteria</taxon>
        <taxon>Lysobacterales</taxon>
        <taxon>Lysobacteraceae</taxon>
        <taxon>Luteimonas</taxon>
    </lineage>
</organism>
<dbReference type="AlphaFoldDB" id="A0A4Z1R3N2"/>
<dbReference type="PANTHER" id="PTHR33545:SF5">
    <property type="entry name" value="UPF0750 MEMBRANE PROTEIN YITT"/>
    <property type="match status" value="1"/>
</dbReference>